<gene>
    <name evidence="1" type="ORF">CCS77_0633</name>
</gene>
<organism evidence="1 2">
    <name type="scientific">Campylobacter concisus</name>
    <dbReference type="NCBI Taxonomy" id="199"/>
    <lineage>
        <taxon>Bacteria</taxon>
        <taxon>Pseudomonadati</taxon>
        <taxon>Campylobacterota</taxon>
        <taxon>Epsilonproteobacteria</taxon>
        <taxon>Campylobacterales</taxon>
        <taxon>Campylobacteraceae</taxon>
        <taxon>Campylobacter</taxon>
    </lineage>
</organism>
<dbReference type="AlphaFoldDB" id="A0A2R4NZ56"/>
<reference evidence="1 2" key="1">
    <citation type="journal article" date="2018" name="Emerg. Microbes Infect.">
        <title>Genomic analysis of oral Campylobacter concisus strains identified a potential bacterial molecular marker associated with active Crohn's disease.</title>
        <authorList>
            <person name="Liu F."/>
            <person name="Ma R."/>
            <person name="Tay C.Y.A."/>
            <person name="Octavia S."/>
            <person name="Lan R."/>
            <person name="Chung H.K.L."/>
            <person name="Riordan S.M."/>
            <person name="Grimm M.C."/>
            <person name="Leong R.W."/>
            <person name="Tanaka M.M."/>
            <person name="Connor S."/>
            <person name="Zhang L."/>
        </authorList>
    </citation>
    <scope>NUCLEOTIDE SEQUENCE [LARGE SCALE GENOMIC DNA]</scope>
    <source>
        <strain evidence="1 2">P2CDO4</strain>
    </source>
</reference>
<dbReference type="Proteomes" id="UP000241854">
    <property type="component" value="Chromosome"/>
</dbReference>
<accession>A0A2R4NZ56</accession>
<evidence type="ECO:0000313" key="2">
    <source>
        <dbReference type="Proteomes" id="UP000241854"/>
    </source>
</evidence>
<name>A0A2R4NZ56_9BACT</name>
<sequence length="37" mass="4387">MTFTSSFYSLFFNNRRVLKPFLDKFTPLLPFVSKIAI</sequence>
<protein>
    <submittedName>
        <fullName evidence="1">Uncharacterized protein</fullName>
    </submittedName>
</protein>
<dbReference type="EMBL" id="CP021642">
    <property type="protein sequence ID" value="AVX43694.1"/>
    <property type="molecule type" value="Genomic_DNA"/>
</dbReference>
<proteinExistence type="predicted"/>
<evidence type="ECO:0000313" key="1">
    <source>
        <dbReference type="EMBL" id="AVX43694.1"/>
    </source>
</evidence>